<dbReference type="PANTHER" id="PTHR23248">
    <property type="entry name" value="PHOSPHOLIPID SCRAMBLASE-RELATED"/>
    <property type="match status" value="1"/>
</dbReference>
<comment type="cofactor">
    <cofactor evidence="2">
        <name>Ca(2+)</name>
        <dbReference type="ChEBI" id="CHEBI:29108"/>
    </cofactor>
</comment>
<dbReference type="InterPro" id="IPR005552">
    <property type="entry name" value="Scramblase"/>
</dbReference>
<accession>A0A0C2H019</accession>
<evidence type="ECO:0000256" key="2">
    <source>
        <dbReference type="RuleBase" id="RU363116"/>
    </source>
</evidence>
<reference evidence="3 4" key="1">
    <citation type="submission" date="2013-12" db="EMBL/GenBank/DDBJ databases">
        <title>Draft genome of the parsitic nematode Ancylostoma duodenale.</title>
        <authorList>
            <person name="Mitreva M."/>
        </authorList>
    </citation>
    <scope>NUCLEOTIDE SEQUENCE [LARGE SCALE GENOMIC DNA]</scope>
    <source>
        <strain evidence="3 4">Zhejiang</strain>
    </source>
</reference>
<dbReference type="GO" id="GO:0017128">
    <property type="term" value="F:phospholipid scramblase activity"/>
    <property type="evidence" value="ECO:0007669"/>
    <property type="project" value="InterPro"/>
</dbReference>
<protein>
    <recommendedName>
        <fullName evidence="2">Phospholipid scramblase</fullName>
    </recommendedName>
</protein>
<gene>
    <name evidence="3" type="ORF">ANCDUO_07009</name>
</gene>
<dbReference type="EMBL" id="KN729126">
    <property type="protein sequence ID" value="KIH62706.1"/>
    <property type="molecule type" value="Genomic_DNA"/>
</dbReference>
<dbReference type="Proteomes" id="UP000054047">
    <property type="component" value="Unassembled WGS sequence"/>
</dbReference>
<evidence type="ECO:0000313" key="4">
    <source>
        <dbReference type="Proteomes" id="UP000054047"/>
    </source>
</evidence>
<dbReference type="GO" id="GO:0005886">
    <property type="term" value="C:plasma membrane"/>
    <property type="evidence" value="ECO:0007669"/>
    <property type="project" value="TreeGrafter"/>
</dbReference>
<keyword evidence="2" id="KW-0449">Lipoprotein</keyword>
<keyword evidence="4" id="KW-1185">Reference proteome</keyword>
<name>A0A0C2H019_9BILA</name>
<organism evidence="3 4">
    <name type="scientific">Ancylostoma duodenale</name>
    <dbReference type="NCBI Taxonomy" id="51022"/>
    <lineage>
        <taxon>Eukaryota</taxon>
        <taxon>Metazoa</taxon>
        <taxon>Ecdysozoa</taxon>
        <taxon>Nematoda</taxon>
        <taxon>Chromadorea</taxon>
        <taxon>Rhabditida</taxon>
        <taxon>Rhabditina</taxon>
        <taxon>Rhabditomorpha</taxon>
        <taxon>Strongyloidea</taxon>
        <taxon>Ancylostomatidae</taxon>
        <taxon>Ancylostomatinae</taxon>
        <taxon>Ancylostoma</taxon>
    </lineage>
</organism>
<dbReference type="AlphaFoldDB" id="A0A0C2H019"/>
<sequence>MSSFEVITILVITQIGETKGPILATDGRERRRRKHASVYAQMCNVAALNVQSNLRLELWLIGTVMQRSEYCSRIYEIKGVDDNFSLRVKRPCACPCLIDIEFPFHTASGENIGSITRKWGGWARAVYNDADVFSVTFPLELDVRAKAVLLGATFLIDFLDFECPEGPPSQLSNLNRTR</sequence>
<keyword evidence="2" id="KW-0564">Palmitate</keyword>
<dbReference type="PANTHER" id="PTHR23248:SF63">
    <property type="entry name" value="PHOSPHOLIPID SCRAMBLASE"/>
    <property type="match status" value="1"/>
</dbReference>
<proteinExistence type="inferred from homology"/>
<comment type="similarity">
    <text evidence="1 2">Belongs to the phospholipid scramblase family.</text>
</comment>
<comment type="function">
    <text evidence="2">May mediate accelerated ATP-independent bidirectional transbilayer migration of phospholipids upon binding calcium ions that results in a loss of phospholipid asymmetry in the plasma membrane.</text>
</comment>
<dbReference type="OrthoDB" id="10041953at2759"/>
<evidence type="ECO:0000313" key="3">
    <source>
        <dbReference type="EMBL" id="KIH62706.1"/>
    </source>
</evidence>
<dbReference type="Pfam" id="PF03803">
    <property type="entry name" value="Scramblase"/>
    <property type="match status" value="1"/>
</dbReference>
<keyword evidence="2" id="KW-0106">Calcium</keyword>
<evidence type="ECO:0000256" key="1">
    <source>
        <dbReference type="ARBA" id="ARBA00005350"/>
    </source>
</evidence>